<reference evidence="9" key="1">
    <citation type="journal article" date="2024" name="IScience">
        <title>Strigolactones Initiate the Formation of Haustorium-like Structures in Castilleja.</title>
        <authorList>
            <person name="Buerger M."/>
            <person name="Peterson D."/>
            <person name="Chory J."/>
        </authorList>
    </citation>
    <scope>NUCLEOTIDE SEQUENCE [LARGE SCALE GENOMIC DNA]</scope>
</reference>
<dbReference type="InterPro" id="IPR036855">
    <property type="entry name" value="Znf_CCCH_sf"/>
</dbReference>
<dbReference type="Proteomes" id="UP001632038">
    <property type="component" value="Unassembled WGS sequence"/>
</dbReference>
<evidence type="ECO:0000256" key="3">
    <source>
        <dbReference type="ARBA" id="ARBA00022833"/>
    </source>
</evidence>
<proteinExistence type="predicted"/>
<dbReference type="AlphaFoldDB" id="A0ABD3CCB5"/>
<dbReference type="GO" id="GO:0003677">
    <property type="term" value="F:DNA binding"/>
    <property type="evidence" value="ECO:0007669"/>
    <property type="project" value="UniProtKB-KW"/>
</dbReference>
<dbReference type="PROSITE" id="PS50103">
    <property type="entry name" value="ZF_C3H1"/>
    <property type="match status" value="1"/>
</dbReference>
<dbReference type="Pfam" id="PF00642">
    <property type="entry name" value="zf-CCCH"/>
    <property type="match status" value="1"/>
</dbReference>
<evidence type="ECO:0000256" key="6">
    <source>
        <dbReference type="SAM" id="MobiDB-lite"/>
    </source>
</evidence>
<evidence type="ECO:0000256" key="1">
    <source>
        <dbReference type="ARBA" id="ARBA00022723"/>
    </source>
</evidence>
<dbReference type="SUPFAM" id="SSF90229">
    <property type="entry name" value="CCCH zinc finger"/>
    <property type="match status" value="1"/>
</dbReference>
<organism evidence="8 9">
    <name type="scientific">Castilleja foliolosa</name>
    <dbReference type="NCBI Taxonomy" id="1961234"/>
    <lineage>
        <taxon>Eukaryota</taxon>
        <taxon>Viridiplantae</taxon>
        <taxon>Streptophyta</taxon>
        <taxon>Embryophyta</taxon>
        <taxon>Tracheophyta</taxon>
        <taxon>Spermatophyta</taxon>
        <taxon>Magnoliopsida</taxon>
        <taxon>eudicotyledons</taxon>
        <taxon>Gunneridae</taxon>
        <taxon>Pentapetalae</taxon>
        <taxon>asterids</taxon>
        <taxon>lamiids</taxon>
        <taxon>Lamiales</taxon>
        <taxon>Orobanchaceae</taxon>
        <taxon>Pedicularideae</taxon>
        <taxon>Castillejinae</taxon>
        <taxon>Castilleja</taxon>
    </lineage>
</organism>
<accession>A0ABD3CCB5</accession>
<dbReference type="InterPro" id="IPR000571">
    <property type="entry name" value="Znf_CCCH"/>
</dbReference>
<dbReference type="PANTHER" id="PTHR12506:SF50">
    <property type="entry name" value="ZINC FINGER CCCH DOMAIN-CONTAINING PROTEIN 26"/>
    <property type="match status" value="1"/>
</dbReference>
<evidence type="ECO:0000313" key="8">
    <source>
        <dbReference type="EMBL" id="KAL3627177.1"/>
    </source>
</evidence>
<evidence type="ECO:0000256" key="5">
    <source>
        <dbReference type="PROSITE-ProRule" id="PRU00723"/>
    </source>
</evidence>
<name>A0ABD3CCB5_9LAMI</name>
<keyword evidence="2 5" id="KW-0863">Zinc-finger</keyword>
<sequence>MDRLRIRSRASLLLDGRSVLTRGAIHCPYYMKTGTCKFGATCKFDHPPPGEVMAAATSLQTSSPAAAGEEEKEGKEDGDD</sequence>
<dbReference type="SMART" id="SM00356">
    <property type="entry name" value="ZnF_C3H1"/>
    <property type="match status" value="1"/>
</dbReference>
<dbReference type="PANTHER" id="PTHR12506">
    <property type="entry name" value="PROTEIN PHOSPHATASE RELATED"/>
    <property type="match status" value="1"/>
</dbReference>
<evidence type="ECO:0000313" key="9">
    <source>
        <dbReference type="Proteomes" id="UP001632038"/>
    </source>
</evidence>
<feature type="region of interest" description="Disordered" evidence="6">
    <location>
        <begin position="57"/>
        <end position="80"/>
    </location>
</feature>
<feature type="compositionally biased region" description="Acidic residues" evidence="6">
    <location>
        <begin position="68"/>
        <end position="80"/>
    </location>
</feature>
<feature type="domain" description="C3H1-type" evidence="7">
    <location>
        <begin position="21"/>
        <end position="49"/>
    </location>
</feature>
<keyword evidence="9" id="KW-1185">Reference proteome</keyword>
<dbReference type="EMBL" id="JAVIJP010000039">
    <property type="protein sequence ID" value="KAL3627177.1"/>
    <property type="molecule type" value="Genomic_DNA"/>
</dbReference>
<evidence type="ECO:0000259" key="7">
    <source>
        <dbReference type="PROSITE" id="PS50103"/>
    </source>
</evidence>
<keyword evidence="1 5" id="KW-0479">Metal-binding</keyword>
<dbReference type="GO" id="GO:0008270">
    <property type="term" value="F:zinc ion binding"/>
    <property type="evidence" value="ECO:0007669"/>
    <property type="project" value="UniProtKB-KW"/>
</dbReference>
<evidence type="ECO:0000256" key="4">
    <source>
        <dbReference type="ARBA" id="ARBA00023125"/>
    </source>
</evidence>
<keyword evidence="4" id="KW-0238">DNA-binding</keyword>
<protein>
    <submittedName>
        <fullName evidence="8">Zinc finger CCCH domain-containing protein</fullName>
    </submittedName>
</protein>
<dbReference type="GO" id="GO:0003729">
    <property type="term" value="F:mRNA binding"/>
    <property type="evidence" value="ECO:0007669"/>
    <property type="project" value="UniProtKB-ARBA"/>
</dbReference>
<dbReference type="Gene3D" id="4.10.1000.10">
    <property type="entry name" value="Zinc finger, CCCH-type"/>
    <property type="match status" value="1"/>
</dbReference>
<comment type="caution">
    <text evidence="8">The sequence shown here is derived from an EMBL/GenBank/DDBJ whole genome shotgun (WGS) entry which is preliminary data.</text>
</comment>
<gene>
    <name evidence="8" type="primary">HUA1_4</name>
    <name evidence="8" type="ORF">CASFOL_028540</name>
</gene>
<evidence type="ECO:0000256" key="2">
    <source>
        <dbReference type="ARBA" id="ARBA00022771"/>
    </source>
</evidence>
<dbReference type="InterPro" id="IPR050974">
    <property type="entry name" value="Plant_ZF_CCCH"/>
</dbReference>
<feature type="zinc finger region" description="C3H1-type" evidence="5">
    <location>
        <begin position="21"/>
        <end position="49"/>
    </location>
</feature>
<keyword evidence="3 5" id="KW-0862">Zinc</keyword>